<protein>
    <submittedName>
        <fullName evidence="2">Uncharacterized protein</fullName>
    </submittedName>
</protein>
<keyword evidence="1" id="KW-1133">Transmembrane helix</keyword>
<feature type="transmembrane region" description="Helical" evidence="1">
    <location>
        <begin position="12"/>
        <end position="29"/>
    </location>
</feature>
<evidence type="ECO:0000313" key="2">
    <source>
        <dbReference type="EMBL" id="OGY25972.1"/>
    </source>
</evidence>
<dbReference type="Proteomes" id="UP000177588">
    <property type="component" value="Unassembled WGS sequence"/>
</dbReference>
<sequence>MRKFIKPNKIPGILIISLLIICILAWSPWITKEVAKDKVAKHLTIVDKFGDTASYCYFSDFAGGVAKKVPFGVIVSGTVNCSLPAADPRDETFFVSPLASVHKIKSKAITVYPSSVKFRLIDGENNKPAASWQIRICDNSITPQPCLEDRSALVVVKADKDGIFYFNPDAASKYGFVINPGNHYQYVNIDVGRKDSVAANYKPDNVYVMETDKTGYVLRWKEYNLKTKQVTISERNKESVTQSFDTIDVMVFYDPYETKGWK</sequence>
<keyword evidence="1" id="KW-0812">Transmembrane</keyword>
<evidence type="ECO:0000313" key="3">
    <source>
        <dbReference type="Proteomes" id="UP000177588"/>
    </source>
</evidence>
<organism evidence="2 3">
    <name type="scientific">Candidatus Woykebacteria bacterium RBG_16_44_10</name>
    <dbReference type="NCBI Taxonomy" id="1802597"/>
    <lineage>
        <taxon>Bacteria</taxon>
        <taxon>Candidatus Woykeibacteriota</taxon>
    </lineage>
</organism>
<accession>A0A1G1WE47</accession>
<reference evidence="2 3" key="1">
    <citation type="journal article" date="2016" name="Nat. Commun.">
        <title>Thousands of microbial genomes shed light on interconnected biogeochemical processes in an aquifer system.</title>
        <authorList>
            <person name="Anantharaman K."/>
            <person name="Brown C.T."/>
            <person name="Hug L.A."/>
            <person name="Sharon I."/>
            <person name="Castelle C.J."/>
            <person name="Probst A.J."/>
            <person name="Thomas B.C."/>
            <person name="Singh A."/>
            <person name="Wilkins M.J."/>
            <person name="Karaoz U."/>
            <person name="Brodie E.L."/>
            <person name="Williams K.H."/>
            <person name="Hubbard S.S."/>
            <person name="Banfield J.F."/>
        </authorList>
    </citation>
    <scope>NUCLEOTIDE SEQUENCE [LARGE SCALE GENOMIC DNA]</scope>
</reference>
<proteinExistence type="predicted"/>
<dbReference type="AlphaFoldDB" id="A0A1G1WE47"/>
<evidence type="ECO:0000256" key="1">
    <source>
        <dbReference type="SAM" id="Phobius"/>
    </source>
</evidence>
<comment type="caution">
    <text evidence="2">The sequence shown here is derived from an EMBL/GenBank/DDBJ whole genome shotgun (WGS) entry which is preliminary data.</text>
</comment>
<dbReference type="EMBL" id="MHCT01000017">
    <property type="protein sequence ID" value="OGY25972.1"/>
    <property type="molecule type" value="Genomic_DNA"/>
</dbReference>
<keyword evidence="1" id="KW-0472">Membrane</keyword>
<gene>
    <name evidence="2" type="ORF">A2Z24_02540</name>
</gene>
<name>A0A1G1WE47_9BACT</name>
<dbReference type="STRING" id="1802597.A2Z24_02540"/>